<dbReference type="SMART" id="SM00320">
    <property type="entry name" value="WD40"/>
    <property type="match status" value="7"/>
</dbReference>
<dbReference type="PANTHER" id="PTHR19863">
    <property type="entry name" value="NEMITIN (NEURONAL ENRICHED MAP INTERACTING PROTEIN) HOMOLOG"/>
    <property type="match status" value="1"/>
</dbReference>
<protein>
    <recommendedName>
        <fullName evidence="6">LisH domain-containing protein</fullName>
    </recommendedName>
</protein>
<feature type="region of interest" description="Disordered" evidence="4">
    <location>
        <begin position="435"/>
        <end position="471"/>
    </location>
</feature>
<feature type="compositionally biased region" description="Polar residues" evidence="4">
    <location>
        <begin position="593"/>
        <end position="611"/>
    </location>
</feature>
<dbReference type="RefSeq" id="XP_009841621.1">
    <property type="nucleotide sequence ID" value="XM_009843319.1"/>
</dbReference>
<proteinExistence type="predicted"/>
<evidence type="ECO:0000256" key="3">
    <source>
        <dbReference type="PROSITE-ProRule" id="PRU00221"/>
    </source>
</evidence>
<dbReference type="OrthoDB" id="79478at2759"/>
<dbReference type="GeneID" id="20817280"/>
<sequence length="965" mass="106726">MEVLHEDILLLIVDYLQHKGLYKSVAVLLEESDIDTTWLCGPSAFVSQLRRCILGGDYELAVELLEPLLDLDQPAYRSMVSVLLTHAYCAACVAMETPQARIKWWQRLKKVAPAAATGLKHLVYVVDVQATFRETFGSWNVHFERMRCYQQLVASLRDVPDNMQRYTTIPRLHLQTLLGQAMSYQELQRHNQDIMHEYTSDGATTTLLGRETRPLWWDCLSSEWTCRQHPPNTSALYLNLPRAPFDPNVTDKNHPVHTTLASTRRSYPSSHHAPEEWPTYVCPPVDVVPPTISISLEDSSSQTDDEPIGGIKVDRSSQTKLIDKPCATMTTQTNAPPQLHHQLVQACIVGQDCPTQTDEAPAPARTHSISIQTTAVTSQSWATQTTMDGKPTSTPLVVVHAECQTTSGGSTMQPPGTFSPLRRSITHFSIERNNQLIHDGSPPINYHSHPRALRHERSEDSSSLDPREPHDEVYDDEIDLDQSNYRASAASSPHKSDLHHVIPVATVVPATETTRGGLSRLPNPVQPLLSSRNDMIRLSVGLGPVDTSLFHNVQLSPQTNAITSSQPLLFAPPIKPRDQQRITPPVSRPPARFSSTTPNAWTEPQTVSHTNQQHVLQPLLQQQQQQPPPPLTLGTVLKFTRQENAERYHATVVAETREAQAIRAMAISHSGKYVAMGTNARVLRVLNIHDAVSKSNGQPLATRQLLPVVSEHYKHHSGPIYSVAWHPRDGLVATGSSDASIHIVKPFALDAPPLVLAGHRGKVRAVQFCPQNGNILGSVGSGDTLVRLWDVQTASDTPLMQLHGHMGELTSLAFLRLGDRCITGSQDCTVRLWDLRTGSCQSMFQASAPVQAVACHPLQSDWKIAAGLSDGSCLVWDRRQSAMPVATLRHHSNECRVVTWSPADGSLLLTASFDGTTCVLDDNGNVRGTFRENKEMILQGCWHPSIPAFATSSGDKMLKLWKFTV</sequence>
<reference evidence="5" key="1">
    <citation type="submission" date="2013-12" db="EMBL/GenBank/DDBJ databases">
        <title>The Genome Sequence of Aphanomyces astaci APO3.</title>
        <authorList>
            <consortium name="The Broad Institute Genomics Platform"/>
            <person name="Russ C."/>
            <person name="Tyler B."/>
            <person name="van West P."/>
            <person name="Dieguez-Uribeondo J."/>
            <person name="Young S.K."/>
            <person name="Zeng Q."/>
            <person name="Gargeya S."/>
            <person name="Fitzgerald M."/>
            <person name="Abouelleil A."/>
            <person name="Alvarado L."/>
            <person name="Chapman S.B."/>
            <person name="Gainer-Dewar J."/>
            <person name="Goldberg J."/>
            <person name="Griggs A."/>
            <person name="Gujja S."/>
            <person name="Hansen M."/>
            <person name="Howarth C."/>
            <person name="Imamovic A."/>
            <person name="Ireland A."/>
            <person name="Larimer J."/>
            <person name="McCowan C."/>
            <person name="Murphy C."/>
            <person name="Pearson M."/>
            <person name="Poon T.W."/>
            <person name="Priest M."/>
            <person name="Roberts A."/>
            <person name="Saif S."/>
            <person name="Shea T."/>
            <person name="Sykes S."/>
            <person name="Wortman J."/>
            <person name="Nusbaum C."/>
            <person name="Birren B."/>
        </authorList>
    </citation>
    <scope>NUCLEOTIDE SEQUENCE [LARGE SCALE GENOMIC DNA]</scope>
    <source>
        <strain evidence="5">APO3</strain>
    </source>
</reference>
<feature type="region of interest" description="Disordered" evidence="4">
    <location>
        <begin position="575"/>
        <end position="611"/>
    </location>
</feature>
<evidence type="ECO:0008006" key="6">
    <source>
        <dbReference type="Google" id="ProtNLM"/>
    </source>
</evidence>
<dbReference type="SMART" id="SM00667">
    <property type="entry name" value="LisH"/>
    <property type="match status" value="1"/>
</dbReference>
<evidence type="ECO:0000256" key="1">
    <source>
        <dbReference type="ARBA" id="ARBA00022574"/>
    </source>
</evidence>
<keyword evidence="1 3" id="KW-0853">WD repeat</keyword>
<evidence type="ECO:0000313" key="5">
    <source>
        <dbReference type="EMBL" id="ETV68944.1"/>
    </source>
</evidence>
<dbReference type="PROSITE" id="PS00678">
    <property type="entry name" value="WD_REPEATS_1"/>
    <property type="match status" value="1"/>
</dbReference>
<feature type="compositionally biased region" description="Basic and acidic residues" evidence="4">
    <location>
        <begin position="453"/>
        <end position="471"/>
    </location>
</feature>
<dbReference type="PROSITE" id="PS50896">
    <property type="entry name" value="LISH"/>
    <property type="match status" value="1"/>
</dbReference>
<feature type="repeat" description="WD" evidence="3">
    <location>
        <begin position="713"/>
        <end position="743"/>
    </location>
</feature>
<dbReference type="PROSITE" id="PS50294">
    <property type="entry name" value="WD_REPEATS_REGION"/>
    <property type="match status" value="2"/>
</dbReference>
<dbReference type="InterPro" id="IPR040067">
    <property type="entry name" value="WDR47"/>
</dbReference>
<dbReference type="EMBL" id="KI913181">
    <property type="protein sequence ID" value="ETV68944.1"/>
    <property type="molecule type" value="Genomic_DNA"/>
</dbReference>
<dbReference type="InterPro" id="IPR019775">
    <property type="entry name" value="WD40_repeat_CS"/>
</dbReference>
<dbReference type="CDD" id="cd00200">
    <property type="entry name" value="WD40"/>
    <property type="match status" value="1"/>
</dbReference>
<feature type="repeat" description="WD" evidence="3">
    <location>
        <begin position="802"/>
        <end position="843"/>
    </location>
</feature>
<dbReference type="VEuPathDB" id="FungiDB:H257_15284"/>
<evidence type="ECO:0000256" key="4">
    <source>
        <dbReference type="SAM" id="MobiDB-lite"/>
    </source>
</evidence>
<dbReference type="AlphaFoldDB" id="W4FQ31"/>
<gene>
    <name evidence="5" type="ORF">H257_15284</name>
</gene>
<accession>W4FQ31</accession>
<dbReference type="Pfam" id="PF00400">
    <property type="entry name" value="WD40"/>
    <property type="match status" value="4"/>
</dbReference>
<dbReference type="Gene3D" id="2.130.10.10">
    <property type="entry name" value="YVTN repeat-like/Quinoprotein amine dehydrogenase"/>
    <property type="match status" value="2"/>
</dbReference>
<feature type="repeat" description="WD" evidence="3">
    <location>
        <begin position="756"/>
        <end position="799"/>
    </location>
</feature>
<dbReference type="InterPro" id="IPR036322">
    <property type="entry name" value="WD40_repeat_dom_sf"/>
</dbReference>
<dbReference type="InterPro" id="IPR015943">
    <property type="entry name" value="WD40/YVTN_repeat-like_dom_sf"/>
</dbReference>
<organism evidence="5">
    <name type="scientific">Aphanomyces astaci</name>
    <name type="common">Crayfish plague agent</name>
    <dbReference type="NCBI Taxonomy" id="112090"/>
    <lineage>
        <taxon>Eukaryota</taxon>
        <taxon>Sar</taxon>
        <taxon>Stramenopiles</taxon>
        <taxon>Oomycota</taxon>
        <taxon>Saprolegniomycetes</taxon>
        <taxon>Saprolegniales</taxon>
        <taxon>Verrucalvaceae</taxon>
        <taxon>Aphanomyces</taxon>
    </lineage>
</organism>
<keyword evidence="2" id="KW-0677">Repeat</keyword>
<dbReference type="PROSITE" id="PS50082">
    <property type="entry name" value="WD_REPEATS_2"/>
    <property type="match status" value="3"/>
</dbReference>
<dbReference type="PANTHER" id="PTHR19863:SF5">
    <property type="entry name" value="WD REPEAT-CONTAINING PROTEIN 47"/>
    <property type="match status" value="1"/>
</dbReference>
<evidence type="ECO:0000256" key="2">
    <source>
        <dbReference type="ARBA" id="ARBA00022737"/>
    </source>
</evidence>
<name>W4FQ31_APHAT</name>
<dbReference type="SUPFAM" id="SSF50978">
    <property type="entry name" value="WD40 repeat-like"/>
    <property type="match status" value="1"/>
</dbReference>
<dbReference type="InterPro" id="IPR006594">
    <property type="entry name" value="LisH"/>
</dbReference>
<dbReference type="InterPro" id="IPR001680">
    <property type="entry name" value="WD40_rpt"/>
</dbReference>